<evidence type="ECO:0000259" key="2">
    <source>
        <dbReference type="Pfam" id="PF16900"/>
    </source>
</evidence>
<gene>
    <name evidence="4" type="primary">LOC140009185</name>
</gene>
<sequence length="309" mass="35719">MGPLLQVYKKYLISNAVVRPIPPNFQSKGLQTQWVISTRTLVEEISDDEDVVPVKLTYTKFIDLIKYMNIKDQSVDILAVIIFALDRKQISRDGKESVIQKFVLVNEGFQTVKLSMWDAFVNDEGQKILQNMHKFPIVICRRVRVGYYNGMASSTWFDSVFLVDPPIQEARELKNWALRNESLLLDIVNQKLYENHDLELSFQPSQKFTQDCNLTGMQKAAWVNVRFSFENTFQRYWYMACSECFRSTSAMHGVAFLCNSCKEKHSAQPRCHFDVDLEDETGTVTTSIFGDLAEKLLIFTVTEAMDHFN</sequence>
<accession>A0ABM4USD7</accession>
<dbReference type="Gene3D" id="2.40.50.140">
    <property type="entry name" value="Nucleic acid-binding proteins"/>
    <property type="match status" value="2"/>
</dbReference>
<dbReference type="RefSeq" id="XP_071910182.1">
    <property type="nucleotide sequence ID" value="XM_072054081.1"/>
</dbReference>
<keyword evidence="1" id="KW-0238">DNA-binding</keyword>
<feature type="domain" description="Replication protein A OB" evidence="2">
    <location>
        <begin position="71"/>
        <end position="162"/>
    </location>
</feature>
<dbReference type="InterPro" id="IPR031657">
    <property type="entry name" value="REPA_OB_2"/>
</dbReference>
<dbReference type="SUPFAM" id="SSF50249">
    <property type="entry name" value="Nucleic acid-binding proteins"/>
    <property type="match status" value="2"/>
</dbReference>
<dbReference type="InterPro" id="IPR012340">
    <property type="entry name" value="NA-bd_OB-fold"/>
</dbReference>
<name>A0ABM4USD7_COFAR</name>
<dbReference type="PANTHER" id="PTHR47165">
    <property type="entry name" value="OS03G0429900 PROTEIN"/>
    <property type="match status" value="1"/>
</dbReference>
<dbReference type="Pfam" id="PF16900">
    <property type="entry name" value="REPA_OB_2"/>
    <property type="match status" value="1"/>
</dbReference>
<protein>
    <submittedName>
        <fullName evidence="4">Replication protein A 70 kDa DNA-binding subunit B-like</fullName>
    </submittedName>
</protein>
<dbReference type="PANTHER" id="PTHR47165:SF4">
    <property type="entry name" value="OS03G0429900 PROTEIN"/>
    <property type="match status" value="1"/>
</dbReference>
<dbReference type="GeneID" id="140009185"/>
<evidence type="ECO:0000256" key="1">
    <source>
        <dbReference type="ARBA" id="ARBA00023125"/>
    </source>
</evidence>
<keyword evidence="3" id="KW-1185">Reference proteome</keyword>
<reference evidence="4" key="1">
    <citation type="submission" date="2025-08" db="UniProtKB">
        <authorList>
            <consortium name="RefSeq"/>
        </authorList>
    </citation>
    <scope>IDENTIFICATION</scope>
    <source>
        <tissue evidence="4">Leaves</tissue>
    </source>
</reference>
<dbReference type="Proteomes" id="UP001652660">
    <property type="component" value="Chromosome 6e"/>
</dbReference>
<proteinExistence type="predicted"/>
<evidence type="ECO:0000313" key="4">
    <source>
        <dbReference type="RefSeq" id="XP_071910182.1"/>
    </source>
</evidence>
<evidence type="ECO:0000313" key="3">
    <source>
        <dbReference type="Proteomes" id="UP001652660"/>
    </source>
</evidence>
<organism evidence="3 4">
    <name type="scientific">Coffea arabica</name>
    <name type="common">Arabian coffee</name>
    <dbReference type="NCBI Taxonomy" id="13443"/>
    <lineage>
        <taxon>Eukaryota</taxon>
        <taxon>Viridiplantae</taxon>
        <taxon>Streptophyta</taxon>
        <taxon>Embryophyta</taxon>
        <taxon>Tracheophyta</taxon>
        <taxon>Spermatophyta</taxon>
        <taxon>Magnoliopsida</taxon>
        <taxon>eudicotyledons</taxon>
        <taxon>Gunneridae</taxon>
        <taxon>Pentapetalae</taxon>
        <taxon>asterids</taxon>
        <taxon>lamiids</taxon>
        <taxon>Gentianales</taxon>
        <taxon>Rubiaceae</taxon>
        <taxon>Ixoroideae</taxon>
        <taxon>Gardenieae complex</taxon>
        <taxon>Bertiereae - Coffeeae clade</taxon>
        <taxon>Coffeeae</taxon>
        <taxon>Coffea</taxon>
    </lineage>
</organism>